<dbReference type="EMBL" id="AUZZ01006252">
    <property type="protein sequence ID" value="EQD46911.1"/>
    <property type="molecule type" value="Genomic_DNA"/>
</dbReference>
<sequence>TATGRPRALPWGILRLGGLVVPMWREVTEMAYLWRVPHALDGRALLRCVGPLQETPFPVAMRQTLIDLALVPGSEAAADIP</sequence>
<reference evidence="1" key="2">
    <citation type="journal article" date="2014" name="ISME J.">
        <title>Microbial stratification in low pH oxic and suboxic macroscopic growths along an acid mine drainage.</title>
        <authorList>
            <person name="Mendez-Garcia C."/>
            <person name="Mesa V."/>
            <person name="Sprenger R.R."/>
            <person name="Richter M."/>
            <person name="Diez M.S."/>
            <person name="Solano J."/>
            <person name="Bargiela R."/>
            <person name="Golyshina O.V."/>
            <person name="Manteca A."/>
            <person name="Ramos J.L."/>
            <person name="Gallego J.R."/>
            <person name="Llorente I."/>
            <person name="Martins Dos Santos V.A."/>
            <person name="Jensen O.N."/>
            <person name="Pelaez A.I."/>
            <person name="Sanchez J."/>
            <person name="Ferrer M."/>
        </authorList>
    </citation>
    <scope>NUCLEOTIDE SEQUENCE</scope>
</reference>
<reference evidence="1" key="1">
    <citation type="submission" date="2013-08" db="EMBL/GenBank/DDBJ databases">
        <authorList>
            <person name="Mendez C."/>
            <person name="Richter M."/>
            <person name="Ferrer M."/>
            <person name="Sanchez J."/>
        </authorList>
    </citation>
    <scope>NUCLEOTIDE SEQUENCE</scope>
</reference>
<comment type="caution">
    <text evidence="1">The sequence shown here is derived from an EMBL/GenBank/DDBJ whole genome shotgun (WGS) entry which is preliminary data.</text>
</comment>
<organism evidence="1">
    <name type="scientific">mine drainage metagenome</name>
    <dbReference type="NCBI Taxonomy" id="410659"/>
    <lineage>
        <taxon>unclassified sequences</taxon>
        <taxon>metagenomes</taxon>
        <taxon>ecological metagenomes</taxon>
    </lineage>
</organism>
<name>T0ZFC1_9ZZZZ</name>
<protein>
    <submittedName>
        <fullName evidence="1">NAD-dependent epimerase/dehydratase</fullName>
    </submittedName>
</protein>
<feature type="non-terminal residue" evidence="1">
    <location>
        <position position="1"/>
    </location>
</feature>
<dbReference type="AlphaFoldDB" id="T0ZFC1"/>
<gene>
    <name evidence="1" type="ORF">B2A_08674</name>
</gene>
<proteinExistence type="predicted"/>
<evidence type="ECO:0000313" key="1">
    <source>
        <dbReference type="EMBL" id="EQD46911.1"/>
    </source>
</evidence>
<accession>T0ZFC1</accession>